<evidence type="ECO:0000313" key="2">
    <source>
        <dbReference type="EMBL" id="NCU63030.1"/>
    </source>
</evidence>
<dbReference type="EMBL" id="RGGN01000095">
    <property type="protein sequence ID" value="NCU63030.1"/>
    <property type="molecule type" value="Genomic_DNA"/>
</dbReference>
<dbReference type="GO" id="GO:0006281">
    <property type="term" value="P:DNA repair"/>
    <property type="evidence" value="ECO:0007669"/>
    <property type="project" value="InterPro"/>
</dbReference>
<dbReference type="InterPro" id="IPR022572">
    <property type="entry name" value="DNA_rep/recomb_RecO_N"/>
</dbReference>
<dbReference type="Proteomes" id="UP000572953">
    <property type="component" value="Unassembled WGS sequence"/>
</dbReference>
<protein>
    <submittedName>
        <fullName evidence="2">DNA repair protein RecO</fullName>
    </submittedName>
</protein>
<dbReference type="SUPFAM" id="SSF50249">
    <property type="entry name" value="Nucleic acid-binding proteins"/>
    <property type="match status" value="1"/>
</dbReference>
<dbReference type="GO" id="GO:0006310">
    <property type="term" value="P:DNA recombination"/>
    <property type="evidence" value="ECO:0007669"/>
    <property type="project" value="InterPro"/>
</dbReference>
<proteinExistence type="predicted"/>
<name>A0A845S5S2_9PROT</name>
<gene>
    <name evidence="2" type="primary">recO</name>
    <name evidence="2" type="ORF">EBV78_02935</name>
</gene>
<feature type="domain" description="DNA replication/recombination mediator RecO N-terminal" evidence="1">
    <location>
        <begin position="1"/>
        <end position="75"/>
    </location>
</feature>
<comment type="caution">
    <text evidence="2">The sequence shown here is derived from an EMBL/GenBank/DDBJ whole genome shotgun (WGS) entry which is preliminary data.</text>
</comment>
<dbReference type="InterPro" id="IPR003717">
    <property type="entry name" value="RecO"/>
</dbReference>
<reference evidence="2 3" key="1">
    <citation type="submission" date="2018-10" db="EMBL/GenBank/DDBJ databases">
        <title>Iterative Subtractive Binning of Freshwater Chronoseries Metagenomes Recovers Nearly Complete Genomes from over Four Hundred Novel Species.</title>
        <authorList>
            <person name="Rodriguez-R L.M."/>
            <person name="Tsementzi D."/>
            <person name="Luo C."/>
            <person name="Konstantinidis K.T."/>
        </authorList>
    </citation>
    <scope>NUCLEOTIDE SEQUENCE [LARGE SCALE GENOMIC DNA]</scope>
    <source>
        <strain evidence="2">WB7_2B_003</strain>
    </source>
</reference>
<dbReference type="AlphaFoldDB" id="A0A845S5S2"/>
<dbReference type="Gene3D" id="2.40.50.140">
    <property type="entry name" value="Nucleic acid-binding proteins"/>
    <property type="match status" value="1"/>
</dbReference>
<dbReference type="InterPro" id="IPR012340">
    <property type="entry name" value="NA-bd_OB-fold"/>
</dbReference>
<accession>A0A845S5S2</accession>
<dbReference type="NCBIfam" id="TIGR00613">
    <property type="entry name" value="reco"/>
    <property type="match status" value="1"/>
</dbReference>
<sequence>MTWSDEGYILGVNIYGENSSIISILSKDHGHHKGIIYGGTSSKLKKLIHIGNKIKVTWKSKSEDAIGYYNFELIDAIAPKYFDNDKKLTSILAATSICLKILPERNIYSTVYNSFEDLFANLNSNNFFKKYVLWERFLLSELGYNVDLEKKDALNLLNKNISYPQYFYDNTAPFTDKDIFNGLLINKHQLLNYIFEPNKVKFPYYRIKLENFFNEK</sequence>
<dbReference type="Pfam" id="PF11967">
    <property type="entry name" value="RecO_N"/>
    <property type="match status" value="1"/>
</dbReference>
<evidence type="ECO:0000259" key="1">
    <source>
        <dbReference type="Pfam" id="PF11967"/>
    </source>
</evidence>
<evidence type="ECO:0000313" key="3">
    <source>
        <dbReference type="Proteomes" id="UP000572953"/>
    </source>
</evidence>
<organism evidence="2 3">
    <name type="scientific">Candidatus Fonsibacter lacus</name>
    <dbReference type="NCBI Taxonomy" id="2576439"/>
    <lineage>
        <taxon>Bacteria</taxon>
        <taxon>Pseudomonadati</taxon>
        <taxon>Pseudomonadota</taxon>
        <taxon>Alphaproteobacteria</taxon>
        <taxon>Candidatus Pelagibacterales</taxon>
        <taxon>Candidatus Pelagibacterales incertae sedis</taxon>
        <taxon>Candidatus Fonsibacter</taxon>
    </lineage>
</organism>